<evidence type="ECO:0000256" key="6">
    <source>
        <dbReference type="SAM" id="MobiDB-lite"/>
    </source>
</evidence>
<comment type="subcellular location">
    <subcellularLocation>
        <location evidence="2">Chromosome</location>
    </subcellularLocation>
    <subcellularLocation>
        <location evidence="1">Nucleus</location>
    </subcellularLocation>
</comment>
<sequence>MCYTQLWEPSRDLPAEISIILDPSTMSEDGAQTAEKMDTHTQYYLESLIIDALKGKGFQKIIELFDGKVIFSSQFHNKLLLSQLDKLINKELDRNEFKHVSVLMKCIQHFCKNDCQESSTLIHQGLVSKMVLWFERTVDFLRISKEATLLTLVEDFYDSALVICKCNCEDGKRQLLDSFLIRLGHLVTEKWVACHLRLEALRTINCILDSISREDKKKLHCSEDLCELTKDLARTIQEAGDYDIQVAISEALCRMMGKKFRDSFVHQWFEDNFLADAFKEIKDKEFETDCRKFLNCLNSRHQSNKGVYTFPCITVFTDLDELKKPQDENMENFWIDFNAGSQCVSFYIHNTEGSLWDSVRLLKESVNNYILKENDGQQMLGIYLKDPQVINTNDVTKVKIYFEPKHDIKSAIKRVFEDINEIHSNPVELDSTEGLIDIGNSLASHTVITTATTFKQWKRNQANKMDSASDILGSQTSEHSSTTKTSSANQSVQKSLSSADSHEIVIESVPLEAVITIADEQPNTAQFQDDMDDAIFQGAASDVPAKVQQDSSQEIIIITEASADKEFAAKKTQGIFQFQGYSDTLASDQVSDAKKKILLPKQSTERATPASRYRASVNSPLQRTSSAYRSHLFCESNEVTSNTESERSWIQDFKNKSAVKSADYSCAKTRNKSKRKVLPLASESGDDEKQVDTTETVSRFMSRKEMRRPEDGNPKSPHSAELKLPGISALLTPGDSRSQSKSDYRYQSAIDDQDIMDPVEEASSPEMSIDHNKEPKNGHDEVYASGPLNRSVDGNNIYHAADTLQHATGKRKHKTCEREEIPFKPRKLFSSTEKNVNRSAADSEDSEDVFYSESHDQDLAEASVLSAFDSFTKELKRKFLTRYKRIENRANHVLKSSHQQVSTVLNEIHQCRLQKINHFNKIVVHELSSLEAEVQALKQFEKETLDFWEDQYVKMNTFCSSQTQRIKTMDSAILETISNLKNVIQKTTKEEVSNTEEHIQNKLLK</sequence>
<dbReference type="PANTHER" id="PTHR15607:SF14">
    <property type="entry name" value="SYNAPTONEMAL COMPLEX PROTEIN 2-LIKE"/>
    <property type="match status" value="1"/>
</dbReference>
<dbReference type="GO" id="GO:0000800">
    <property type="term" value="C:lateral element"/>
    <property type="evidence" value="ECO:0000318"/>
    <property type="project" value="GO_Central"/>
</dbReference>
<dbReference type="InterPro" id="IPR040560">
    <property type="entry name" value="SYCP2_SLD"/>
</dbReference>
<reference evidence="10" key="1">
    <citation type="submission" date="2025-08" db="UniProtKB">
        <authorList>
            <consortium name="RefSeq"/>
        </authorList>
    </citation>
    <scope>IDENTIFICATION</scope>
    <source>
        <strain evidence="10">J_2021</strain>
        <tissue evidence="10">Erythrocytes</tissue>
    </source>
</reference>
<dbReference type="Pfam" id="PF18584">
    <property type="entry name" value="SYCP2_SLD"/>
    <property type="match status" value="1"/>
</dbReference>
<dbReference type="RefSeq" id="XP_041423029.1">
    <property type="nucleotide sequence ID" value="XM_041567095.1"/>
</dbReference>
<dbReference type="GO" id="GO:0140013">
    <property type="term" value="P:meiotic nuclear division"/>
    <property type="evidence" value="ECO:0007669"/>
    <property type="project" value="TreeGrafter"/>
</dbReference>
<feature type="domain" description="Synaptonemal complex protein 2 armadillo-repeat-like" evidence="7">
    <location>
        <begin position="45"/>
        <end position="215"/>
    </location>
</feature>
<dbReference type="Pfam" id="PF18581">
    <property type="entry name" value="SYCP2_ARLD"/>
    <property type="match status" value="1"/>
</dbReference>
<dbReference type="GeneID" id="398239"/>
<keyword evidence="5" id="KW-0539">Nucleus</keyword>
<protein>
    <submittedName>
        <fullName evidence="10">Synaptonemal complex protein 2-like isoform X1</fullName>
    </submittedName>
</protein>
<feature type="domain" description="Synaptonemal complex protein 2 Spt16M-like" evidence="8">
    <location>
        <begin position="307"/>
        <end position="417"/>
    </location>
</feature>
<dbReference type="CTD" id="398239"/>
<evidence type="ECO:0000256" key="3">
    <source>
        <dbReference type="ARBA" id="ARBA00007960"/>
    </source>
</evidence>
<evidence type="ECO:0000256" key="2">
    <source>
        <dbReference type="ARBA" id="ARBA00004286"/>
    </source>
</evidence>
<evidence type="ECO:0000256" key="4">
    <source>
        <dbReference type="ARBA" id="ARBA00022454"/>
    </source>
</evidence>
<organism evidence="9 10">
    <name type="scientific">Xenopus laevis</name>
    <name type="common">African clawed frog</name>
    <dbReference type="NCBI Taxonomy" id="8355"/>
    <lineage>
        <taxon>Eukaryota</taxon>
        <taxon>Metazoa</taxon>
        <taxon>Chordata</taxon>
        <taxon>Craniata</taxon>
        <taxon>Vertebrata</taxon>
        <taxon>Euteleostomi</taxon>
        <taxon>Amphibia</taxon>
        <taxon>Batrachia</taxon>
        <taxon>Anura</taxon>
        <taxon>Pipoidea</taxon>
        <taxon>Pipidae</taxon>
        <taxon>Xenopodinae</taxon>
        <taxon>Xenopus</taxon>
        <taxon>Xenopus</taxon>
    </lineage>
</organism>
<name>A0A8J1L1Z8_XENLA</name>
<dbReference type="OrthoDB" id="10256849at2759"/>
<dbReference type="InterPro" id="IPR024835">
    <property type="entry name" value="SYCP2-like"/>
</dbReference>
<dbReference type="GO" id="GO:0000779">
    <property type="term" value="C:condensed chromosome, centromeric region"/>
    <property type="evidence" value="ECO:0000318"/>
    <property type="project" value="GO_Central"/>
</dbReference>
<feature type="compositionally biased region" description="Basic and acidic residues" evidence="6">
    <location>
        <begin position="702"/>
        <end position="721"/>
    </location>
</feature>
<dbReference type="PANTHER" id="PTHR15607">
    <property type="entry name" value="SYNAPTONEMAL COMPLEX PROTEIN-RELATED"/>
    <property type="match status" value="1"/>
</dbReference>
<comment type="similarity">
    <text evidence="3">Belongs to the SYCP2 family.</text>
</comment>
<keyword evidence="4" id="KW-0158">Chromosome</keyword>
<evidence type="ECO:0000256" key="1">
    <source>
        <dbReference type="ARBA" id="ARBA00004123"/>
    </source>
</evidence>
<dbReference type="Proteomes" id="UP000186698">
    <property type="component" value="Chromosome 6S"/>
</dbReference>
<evidence type="ECO:0000259" key="7">
    <source>
        <dbReference type="Pfam" id="PF18581"/>
    </source>
</evidence>
<feature type="region of interest" description="Disordered" evidence="6">
    <location>
        <begin position="472"/>
        <end position="494"/>
    </location>
</feature>
<evidence type="ECO:0000313" key="9">
    <source>
        <dbReference type="Proteomes" id="UP000186698"/>
    </source>
</evidence>
<evidence type="ECO:0000256" key="5">
    <source>
        <dbReference type="ARBA" id="ARBA00023242"/>
    </source>
</evidence>
<proteinExistence type="inferred from homology"/>
<feature type="compositionally biased region" description="Low complexity" evidence="6">
    <location>
        <begin position="474"/>
        <end position="487"/>
    </location>
</feature>
<feature type="region of interest" description="Disordered" evidence="6">
    <location>
        <begin position="670"/>
        <end position="756"/>
    </location>
</feature>
<accession>A0A8J1L1Z8</accession>
<evidence type="ECO:0000313" key="10">
    <source>
        <dbReference type="RefSeq" id="XP_041423029.1"/>
    </source>
</evidence>
<gene>
    <name evidence="10" type="primary">sycp2l.S</name>
    <name evidence="10" type="synonym">no145</name>
    <name evidence="10" type="synonym">sycp2l</name>
</gene>
<keyword evidence="9" id="KW-1185">Reference proteome</keyword>
<evidence type="ECO:0000259" key="8">
    <source>
        <dbReference type="Pfam" id="PF18584"/>
    </source>
</evidence>
<dbReference type="InterPro" id="IPR041322">
    <property type="entry name" value="SYCP2_ARLD"/>
</dbReference>
<dbReference type="AlphaFoldDB" id="A0A8J1L1Z8"/>